<dbReference type="InterPro" id="IPR043917">
    <property type="entry name" value="DUF5753"/>
</dbReference>
<gene>
    <name evidence="2" type="ORF">ACFPBZ_23380</name>
</gene>
<organism evidence="2 3">
    <name type="scientific">Actinomycetospora atypica</name>
    <dbReference type="NCBI Taxonomy" id="1290095"/>
    <lineage>
        <taxon>Bacteria</taxon>
        <taxon>Bacillati</taxon>
        <taxon>Actinomycetota</taxon>
        <taxon>Actinomycetes</taxon>
        <taxon>Pseudonocardiales</taxon>
        <taxon>Pseudonocardiaceae</taxon>
        <taxon>Actinomycetospora</taxon>
    </lineage>
</organism>
<feature type="domain" description="HTH cro/C1-type" evidence="1">
    <location>
        <begin position="18"/>
        <end position="71"/>
    </location>
</feature>
<dbReference type="SMART" id="SM00530">
    <property type="entry name" value="HTH_XRE"/>
    <property type="match status" value="1"/>
</dbReference>
<dbReference type="Pfam" id="PF19054">
    <property type="entry name" value="DUF5753"/>
    <property type="match status" value="1"/>
</dbReference>
<dbReference type="Proteomes" id="UP001595947">
    <property type="component" value="Unassembled WGS sequence"/>
</dbReference>
<keyword evidence="3" id="KW-1185">Reference proteome</keyword>
<name>A0ABV9YTG1_9PSEU</name>
<dbReference type="Gene3D" id="1.10.260.40">
    <property type="entry name" value="lambda repressor-like DNA-binding domains"/>
    <property type="match status" value="1"/>
</dbReference>
<dbReference type="EMBL" id="JBHSIV010000032">
    <property type="protein sequence ID" value="MFC5065177.1"/>
    <property type="molecule type" value="Genomic_DNA"/>
</dbReference>
<accession>A0ABV9YTG1</accession>
<protein>
    <submittedName>
        <fullName evidence="2">Helix-turn-helix domain-containing protein</fullName>
    </submittedName>
</protein>
<evidence type="ECO:0000313" key="2">
    <source>
        <dbReference type="EMBL" id="MFC5065177.1"/>
    </source>
</evidence>
<dbReference type="InterPro" id="IPR001387">
    <property type="entry name" value="Cro/C1-type_HTH"/>
</dbReference>
<comment type="caution">
    <text evidence="2">The sequence shown here is derived from an EMBL/GenBank/DDBJ whole genome shotgun (WGS) entry which is preliminary data.</text>
</comment>
<evidence type="ECO:0000259" key="1">
    <source>
        <dbReference type="PROSITE" id="PS50943"/>
    </source>
</evidence>
<dbReference type="Pfam" id="PF13560">
    <property type="entry name" value="HTH_31"/>
    <property type="match status" value="1"/>
</dbReference>
<dbReference type="SUPFAM" id="SSF47413">
    <property type="entry name" value="lambda repressor-like DNA-binding domains"/>
    <property type="match status" value="1"/>
</dbReference>
<reference evidence="3" key="1">
    <citation type="journal article" date="2019" name="Int. J. Syst. Evol. Microbiol.">
        <title>The Global Catalogue of Microorganisms (GCM) 10K type strain sequencing project: providing services to taxonomists for standard genome sequencing and annotation.</title>
        <authorList>
            <consortium name="The Broad Institute Genomics Platform"/>
            <consortium name="The Broad Institute Genome Sequencing Center for Infectious Disease"/>
            <person name="Wu L."/>
            <person name="Ma J."/>
        </authorList>
    </citation>
    <scope>NUCLEOTIDE SEQUENCE [LARGE SCALE GENOMIC DNA]</scope>
    <source>
        <strain evidence="3">CGMCC 4.7093</strain>
    </source>
</reference>
<dbReference type="PROSITE" id="PS50943">
    <property type="entry name" value="HTH_CROC1"/>
    <property type="match status" value="1"/>
</dbReference>
<dbReference type="RefSeq" id="WP_378038512.1">
    <property type="nucleotide sequence ID" value="NZ_JBHSIV010000032.1"/>
</dbReference>
<dbReference type="InterPro" id="IPR010982">
    <property type="entry name" value="Lambda_DNA-bd_dom_sf"/>
</dbReference>
<proteinExistence type="predicted"/>
<dbReference type="CDD" id="cd00093">
    <property type="entry name" value="HTH_XRE"/>
    <property type="match status" value="1"/>
</dbReference>
<evidence type="ECO:0000313" key="3">
    <source>
        <dbReference type="Proteomes" id="UP001595947"/>
    </source>
</evidence>
<sequence>MTDDPTPTTLRRQLGAQLRELRQAKGKTAAEVARDLQFSVSKISRMESGARAVSEPDIAALIAYYGVAHELAEALVETARAGRRRRDAWVDVASTGSDFQKFVQSGFVELERDADFIREFNSGVVPGLLQTKRYMQAMMDAAEPTRQDVVDKAIELRLSRQGRLAQTGRYSVIIDEAALARVVGGASVMAEQLGALGKRMDTGAVDARIIPFTSGFHPGLNSVFIALTMGGPGVPDAVFIEGLIGFQKFDGADEVARFEHVWQELLTCAASESQSRALVEARRSAYEGSSR</sequence>